<reference evidence="4" key="1">
    <citation type="journal article" date="2010" name="Genome Biol.">
        <title>Genome sequence of the necrotrophic plant pathogen Pythium ultimum reveals original pathogenicity mechanisms and effector repertoire.</title>
        <authorList>
            <person name="Levesque C.A."/>
            <person name="Brouwer H."/>
            <person name="Cano L."/>
            <person name="Hamilton J.P."/>
            <person name="Holt C."/>
            <person name="Huitema E."/>
            <person name="Raffaele S."/>
            <person name="Robideau G.P."/>
            <person name="Thines M."/>
            <person name="Win J."/>
            <person name="Zerillo M.M."/>
            <person name="Beakes G.W."/>
            <person name="Boore J.L."/>
            <person name="Busam D."/>
            <person name="Dumas B."/>
            <person name="Ferriera S."/>
            <person name="Fuerstenberg S.I."/>
            <person name="Gachon C.M."/>
            <person name="Gaulin E."/>
            <person name="Govers F."/>
            <person name="Grenville-Briggs L."/>
            <person name="Horner N."/>
            <person name="Hostetler J."/>
            <person name="Jiang R.H."/>
            <person name="Johnson J."/>
            <person name="Krajaejun T."/>
            <person name="Lin H."/>
            <person name="Meijer H.J."/>
            <person name="Moore B."/>
            <person name="Morris P."/>
            <person name="Phuntmart V."/>
            <person name="Puiu D."/>
            <person name="Shetty J."/>
            <person name="Stajich J.E."/>
            <person name="Tripathy S."/>
            <person name="Wawra S."/>
            <person name="van West P."/>
            <person name="Whitty B.R."/>
            <person name="Coutinho P.M."/>
            <person name="Henrissat B."/>
            <person name="Martin F."/>
            <person name="Thomas P.D."/>
            <person name="Tyler B.M."/>
            <person name="De Vries R.P."/>
            <person name="Kamoun S."/>
            <person name="Yandell M."/>
            <person name="Tisserat N."/>
            <person name="Buell C.R."/>
        </authorList>
    </citation>
    <scope>NUCLEOTIDE SEQUENCE</scope>
    <source>
        <strain evidence="4">DAOM:BR144</strain>
    </source>
</reference>
<evidence type="ECO:0000256" key="2">
    <source>
        <dbReference type="SAM" id="MobiDB-lite"/>
    </source>
</evidence>
<keyword evidence="4" id="KW-1185">Reference proteome</keyword>
<dbReference type="HOGENOM" id="CLU_194102_0_0_1"/>
<evidence type="ECO:0000313" key="4">
    <source>
        <dbReference type="Proteomes" id="UP000019132"/>
    </source>
</evidence>
<dbReference type="Proteomes" id="UP000019132">
    <property type="component" value="Unassembled WGS sequence"/>
</dbReference>
<dbReference type="EnsemblProtists" id="PYU1_T010052">
    <property type="protein sequence ID" value="PYU1_T010052"/>
    <property type="gene ID" value="PYU1_G010032"/>
</dbReference>
<dbReference type="EMBL" id="GL376623">
    <property type="status" value="NOT_ANNOTATED_CDS"/>
    <property type="molecule type" value="Genomic_DNA"/>
</dbReference>
<reference evidence="4" key="2">
    <citation type="submission" date="2010-04" db="EMBL/GenBank/DDBJ databases">
        <authorList>
            <person name="Buell R."/>
            <person name="Hamilton J."/>
            <person name="Hostetler J."/>
        </authorList>
    </citation>
    <scope>NUCLEOTIDE SEQUENCE [LARGE SCALE GENOMIC DNA]</scope>
    <source>
        <strain evidence="4">DAOM:BR144</strain>
    </source>
</reference>
<accession>K3WYK3</accession>
<feature type="coiled-coil region" evidence="1">
    <location>
        <begin position="34"/>
        <end position="75"/>
    </location>
</feature>
<organism evidence="3 4">
    <name type="scientific">Globisporangium ultimum (strain ATCC 200006 / CBS 805.95 / DAOM BR144)</name>
    <name type="common">Pythium ultimum</name>
    <dbReference type="NCBI Taxonomy" id="431595"/>
    <lineage>
        <taxon>Eukaryota</taxon>
        <taxon>Sar</taxon>
        <taxon>Stramenopiles</taxon>
        <taxon>Oomycota</taxon>
        <taxon>Peronosporomycetes</taxon>
        <taxon>Pythiales</taxon>
        <taxon>Pythiaceae</taxon>
        <taxon>Globisporangium</taxon>
    </lineage>
</organism>
<feature type="region of interest" description="Disordered" evidence="2">
    <location>
        <begin position="1"/>
        <end position="27"/>
    </location>
</feature>
<evidence type="ECO:0000256" key="1">
    <source>
        <dbReference type="SAM" id="Coils"/>
    </source>
</evidence>
<reference evidence="3" key="3">
    <citation type="submission" date="2015-02" db="UniProtKB">
        <authorList>
            <consortium name="EnsemblProtists"/>
        </authorList>
    </citation>
    <scope>IDENTIFICATION</scope>
    <source>
        <strain evidence="3">DAOM BR144</strain>
    </source>
</reference>
<dbReference type="VEuPathDB" id="FungiDB:PYU1_G010032"/>
<name>K3WYK3_GLOUD</name>
<evidence type="ECO:0000313" key="3">
    <source>
        <dbReference type="EnsemblProtists" id="PYU1_T010052"/>
    </source>
</evidence>
<dbReference type="AlphaFoldDB" id="K3WYK3"/>
<protein>
    <submittedName>
        <fullName evidence="3">Uncharacterized protein</fullName>
    </submittedName>
</protein>
<dbReference type="STRING" id="431595.K3WYK3"/>
<proteinExistence type="predicted"/>
<keyword evidence="1" id="KW-0175">Coiled coil</keyword>
<dbReference type="eggNOG" id="ENOG502R9BA">
    <property type="taxonomic scope" value="Eukaryota"/>
</dbReference>
<feature type="compositionally biased region" description="Low complexity" evidence="2">
    <location>
        <begin position="11"/>
        <end position="21"/>
    </location>
</feature>
<dbReference type="InParanoid" id="K3WYK3"/>
<sequence>MYRTRRAATQSNSDSDGNGSNRALHADHVEQRRVIALAAAYEEERRQRDQLEKKYARLKRRYIRLERAHAKMLLESHGVWLHS</sequence>